<evidence type="ECO:0000259" key="5">
    <source>
        <dbReference type="PROSITE" id="PS51007"/>
    </source>
</evidence>
<protein>
    <recommendedName>
        <fullName evidence="5">Cytochrome c domain-containing protein</fullName>
    </recommendedName>
</protein>
<dbReference type="RefSeq" id="WP_043869921.1">
    <property type="nucleotide sequence ID" value="NZ_CP004393.1"/>
</dbReference>
<evidence type="ECO:0000256" key="4">
    <source>
        <dbReference type="PROSITE-ProRule" id="PRU00433"/>
    </source>
</evidence>
<dbReference type="InterPro" id="IPR009056">
    <property type="entry name" value="Cyt_c-like_dom"/>
</dbReference>
<dbReference type="GO" id="GO:0046872">
    <property type="term" value="F:metal ion binding"/>
    <property type="evidence" value="ECO:0007669"/>
    <property type="project" value="UniProtKB-KW"/>
</dbReference>
<feature type="domain" description="Cytochrome c" evidence="5">
    <location>
        <begin position="69"/>
        <end position="129"/>
    </location>
</feature>
<dbReference type="GO" id="GO:0020037">
    <property type="term" value="F:heme binding"/>
    <property type="evidence" value="ECO:0007669"/>
    <property type="project" value="InterPro"/>
</dbReference>
<dbReference type="SUPFAM" id="SSF46626">
    <property type="entry name" value="Cytochrome c"/>
    <property type="match status" value="1"/>
</dbReference>
<dbReference type="InterPro" id="IPR036909">
    <property type="entry name" value="Cyt_c-like_dom_sf"/>
</dbReference>
<organism evidence="6 7">
    <name type="scientific">Celeribacter indicus</name>
    <dbReference type="NCBI Taxonomy" id="1208324"/>
    <lineage>
        <taxon>Bacteria</taxon>
        <taxon>Pseudomonadati</taxon>
        <taxon>Pseudomonadota</taxon>
        <taxon>Alphaproteobacteria</taxon>
        <taxon>Rhodobacterales</taxon>
        <taxon>Roseobacteraceae</taxon>
        <taxon>Celeribacter</taxon>
    </lineage>
</organism>
<sequence length="129" mass="13993">MKSFLIRSGGASRICRECQNLHRRTGETGEKPRSATGARSDPAIRAGRHAIRPLLICLCLAAAPLRAEGDAERGAALYAAHCACCHGAVLRLTLSPEDAPRVATFLEGHKTRSRQDREDLAAYLVEMAR</sequence>
<dbReference type="PROSITE" id="PS51007">
    <property type="entry name" value="CYTC"/>
    <property type="match status" value="1"/>
</dbReference>
<evidence type="ECO:0000313" key="6">
    <source>
        <dbReference type="EMBL" id="AJE47324.1"/>
    </source>
</evidence>
<keyword evidence="2 4" id="KW-0479">Metal-binding</keyword>
<name>A0A0B5DWA4_9RHOB</name>
<keyword evidence="1 4" id="KW-0349">Heme</keyword>
<evidence type="ECO:0000256" key="1">
    <source>
        <dbReference type="ARBA" id="ARBA00022617"/>
    </source>
</evidence>
<evidence type="ECO:0000313" key="7">
    <source>
        <dbReference type="Proteomes" id="UP000031521"/>
    </source>
</evidence>
<keyword evidence="7" id="KW-1185">Reference proteome</keyword>
<keyword evidence="3 4" id="KW-0408">Iron</keyword>
<evidence type="ECO:0000256" key="3">
    <source>
        <dbReference type="ARBA" id="ARBA00023004"/>
    </source>
</evidence>
<dbReference type="EMBL" id="CP004393">
    <property type="protein sequence ID" value="AJE47324.1"/>
    <property type="molecule type" value="Genomic_DNA"/>
</dbReference>
<reference evidence="6 7" key="1">
    <citation type="journal article" date="2014" name="Int. J. Syst. Evol. Microbiol.">
        <title>Celeribacter indicus sp. nov., a polycyclic aromatic hydrocarbon-degrading bacterium from deep-sea sediment and reclassification of Huaishuia halophila as Celeribacter halophilus comb. nov.</title>
        <authorList>
            <person name="Lai Q."/>
            <person name="Cao J."/>
            <person name="Yuan J."/>
            <person name="Li F."/>
            <person name="Shao Z."/>
        </authorList>
    </citation>
    <scope>NUCLEOTIDE SEQUENCE [LARGE SCALE GENOMIC DNA]</scope>
    <source>
        <strain evidence="6">P73</strain>
    </source>
</reference>
<proteinExistence type="predicted"/>
<dbReference type="AlphaFoldDB" id="A0A0B5DWA4"/>
<accession>A0A0B5DWA4</accession>
<dbReference type="Proteomes" id="UP000031521">
    <property type="component" value="Chromosome"/>
</dbReference>
<dbReference type="HOGENOM" id="CLU_1944868_0_0_5"/>
<dbReference type="KEGG" id="cid:P73_2609"/>
<evidence type="ECO:0000256" key="2">
    <source>
        <dbReference type="ARBA" id="ARBA00022723"/>
    </source>
</evidence>
<gene>
    <name evidence="6" type="ORF">P73_2609</name>
</gene>
<dbReference type="GO" id="GO:0009055">
    <property type="term" value="F:electron transfer activity"/>
    <property type="evidence" value="ECO:0007669"/>
    <property type="project" value="InterPro"/>
</dbReference>